<feature type="transmembrane region" description="Helical" evidence="10">
    <location>
        <begin position="370"/>
        <end position="388"/>
    </location>
</feature>
<dbReference type="FunFam" id="3.40.50.720:FF:000143">
    <property type="entry name" value="Fatty acyl-CoA reductase"/>
    <property type="match status" value="1"/>
</dbReference>
<accession>A0AAU9UV00</accession>
<evidence type="ECO:0000313" key="14">
    <source>
        <dbReference type="Proteomes" id="UP001153954"/>
    </source>
</evidence>
<dbReference type="InterPro" id="IPR026055">
    <property type="entry name" value="FAR"/>
</dbReference>
<evidence type="ECO:0000256" key="7">
    <source>
        <dbReference type="ARBA" id="ARBA00023098"/>
    </source>
</evidence>
<protein>
    <recommendedName>
        <fullName evidence="10">Fatty acyl-CoA reductase</fullName>
        <ecNumber evidence="10">1.2.1.84</ecNumber>
    </recommendedName>
</protein>
<dbReference type="GO" id="GO:0035336">
    <property type="term" value="P:long-chain fatty-acyl-CoA metabolic process"/>
    <property type="evidence" value="ECO:0007669"/>
    <property type="project" value="TreeGrafter"/>
</dbReference>
<dbReference type="PANTHER" id="PTHR11011:SF24">
    <property type="entry name" value="FATTY ACYL-COA REDUCTASE"/>
    <property type="match status" value="1"/>
</dbReference>
<comment type="similarity">
    <text evidence="2 10">Belongs to the fatty acyl-CoA reductase family.</text>
</comment>
<keyword evidence="7 10" id="KW-0443">Lipid metabolism</keyword>
<keyword evidence="8 10" id="KW-0472">Membrane</keyword>
<keyword evidence="10" id="KW-0560">Oxidoreductase</keyword>
<reference evidence="13" key="1">
    <citation type="submission" date="2022-03" db="EMBL/GenBank/DDBJ databases">
        <authorList>
            <person name="Tunstrom K."/>
        </authorList>
    </citation>
    <scope>NUCLEOTIDE SEQUENCE</scope>
</reference>
<dbReference type="Proteomes" id="UP001153954">
    <property type="component" value="Unassembled WGS sequence"/>
</dbReference>
<dbReference type="CDD" id="cd05236">
    <property type="entry name" value="FAR-N_SDR_e"/>
    <property type="match status" value="1"/>
</dbReference>
<evidence type="ECO:0000256" key="6">
    <source>
        <dbReference type="ARBA" id="ARBA00022989"/>
    </source>
</evidence>
<dbReference type="GO" id="GO:0016020">
    <property type="term" value="C:membrane"/>
    <property type="evidence" value="ECO:0007669"/>
    <property type="project" value="UniProtKB-SubCell"/>
</dbReference>
<dbReference type="InterPro" id="IPR036291">
    <property type="entry name" value="NAD(P)-bd_dom_sf"/>
</dbReference>
<evidence type="ECO:0000259" key="11">
    <source>
        <dbReference type="Pfam" id="PF03015"/>
    </source>
</evidence>
<dbReference type="Pfam" id="PF03015">
    <property type="entry name" value="Sterile"/>
    <property type="match status" value="1"/>
</dbReference>
<feature type="domain" description="Thioester reductase (TE)" evidence="12">
    <location>
        <begin position="26"/>
        <end position="295"/>
    </location>
</feature>
<dbReference type="GO" id="GO:0080019">
    <property type="term" value="F:alcohol-forming very long-chain fatty acyl-CoA reductase activity"/>
    <property type="evidence" value="ECO:0007669"/>
    <property type="project" value="InterPro"/>
</dbReference>
<dbReference type="CDD" id="cd09071">
    <property type="entry name" value="FAR_C"/>
    <property type="match status" value="1"/>
</dbReference>
<dbReference type="Gene3D" id="3.40.50.720">
    <property type="entry name" value="NAD(P)-binding Rossmann-like Domain"/>
    <property type="match status" value="1"/>
</dbReference>
<evidence type="ECO:0000256" key="1">
    <source>
        <dbReference type="ARBA" id="ARBA00004141"/>
    </source>
</evidence>
<dbReference type="PANTHER" id="PTHR11011">
    <property type="entry name" value="MALE STERILITY PROTEIN 2-RELATED"/>
    <property type="match status" value="1"/>
</dbReference>
<feature type="domain" description="Fatty acyl-CoA reductase C-terminal" evidence="11">
    <location>
        <begin position="372"/>
        <end position="464"/>
    </location>
</feature>
<evidence type="ECO:0000256" key="10">
    <source>
        <dbReference type="RuleBase" id="RU363097"/>
    </source>
</evidence>
<keyword evidence="3 10" id="KW-0444">Lipid biosynthesis</keyword>
<evidence type="ECO:0000313" key="13">
    <source>
        <dbReference type="EMBL" id="CAH2101760.1"/>
    </source>
</evidence>
<dbReference type="InterPro" id="IPR013120">
    <property type="entry name" value="FAR_NAD-bd"/>
</dbReference>
<keyword evidence="6 10" id="KW-1133">Transmembrane helix</keyword>
<dbReference type="Pfam" id="PF07993">
    <property type="entry name" value="NAD_binding_4"/>
    <property type="match status" value="1"/>
</dbReference>
<dbReference type="AlphaFoldDB" id="A0AAU9UV00"/>
<name>A0AAU9UV00_EUPED</name>
<evidence type="ECO:0000259" key="12">
    <source>
        <dbReference type="Pfam" id="PF07993"/>
    </source>
</evidence>
<dbReference type="SUPFAM" id="SSF51735">
    <property type="entry name" value="NAD(P)-binding Rossmann-fold domains"/>
    <property type="match status" value="1"/>
</dbReference>
<evidence type="ECO:0000256" key="2">
    <source>
        <dbReference type="ARBA" id="ARBA00005928"/>
    </source>
</evidence>
<dbReference type="EMBL" id="CAKOGL010000024">
    <property type="protein sequence ID" value="CAH2101760.1"/>
    <property type="molecule type" value="Genomic_DNA"/>
</dbReference>
<keyword evidence="5 10" id="KW-0521">NADP</keyword>
<organism evidence="13 14">
    <name type="scientific">Euphydryas editha</name>
    <name type="common">Edith's checkerspot</name>
    <dbReference type="NCBI Taxonomy" id="104508"/>
    <lineage>
        <taxon>Eukaryota</taxon>
        <taxon>Metazoa</taxon>
        <taxon>Ecdysozoa</taxon>
        <taxon>Arthropoda</taxon>
        <taxon>Hexapoda</taxon>
        <taxon>Insecta</taxon>
        <taxon>Pterygota</taxon>
        <taxon>Neoptera</taxon>
        <taxon>Endopterygota</taxon>
        <taxon>Lepidoptera</taxon>
        <taxon>Glossata</taxon>
        <taxon>Ditrysia</taxon>
        <taxon>Papilionoidea</taxon>
        <taxon>Nymphalidae</taxon>
        <taxon>Nymphalinae</taxon>
        <taxon>Euphydryas</taxon>
    </lineage>
</organism>
<dbReference type="GO" id="GO:0102965">
    <property type="term" value="F:alcohol-forming long-chain fatty acyl-CoA reductase activity"/>
    <property type="evidence" value="ECO:0007669"/>
    <property type="project" value="UniProtKB-EC"/>
</dbReference>
<evidence type="ECO:0000256" key="3">
    <source>
        <dbReference type="ARBA" id="ARBA00022516"/>
    </source>
</evidence>
<dbReference type="InterPro" id="IPR033640">
    <property type="entry name" value="FAR_C"/>
</dbReference>
<feature type="transmembrane region" description="Helical" evidence="10">
    <location>
        <begin position="481"/>
        <end position="499"/>
    </location>
</feature>
<evidence type="ECO:0000256" key="5">
    <source>
        <dbReference type="ARBA" id="ARBA00022857"/>
    </source>
</evidence>
<proteinExistence type="inferred from homology"/>
<dbReference type="GO" id="GO:0005777">
    <property type="term" value="C:peroxisome"/>
    <property type="evidence" value="ECO:0007669"/>
    <property type="project" value="TreeGrafter"/>
</dbReference>
<comment type="caution">
    <text evidence="13">The sequence shown here is derived from an EMBL/GenBank/DDBJ whole genome shotgun (WGS) entry which is preliminary data.</text>
</comment>
<gene>
    <name evidence="13" type="ORF">EEDITHA_LOCUS16482</name>
</gene>
<dbReference type="EC" id="1.2.1.84" evidence="10"/>
<evidence type="ECO:0000256" key="8">
    <source>
        <dbReference type="ARBA" id="ARBA00023136"/>
    </source>
</evidence>
<comment type="subcellular location">
    <subcellularLocation>
        <location evidence="1">Membrane</location>
        <topology evidence="1">Multi-pass membrane protein</topology>
    </subcellularLocation>
</comment>
<evidence type="ECO:0000256" key="9">
    <source>
        <dbReference type="ARBA" id="ARBA00052530"/>
    </source>
</evidence>
<comment type="catalytic activity">
    <reaction evidence="9 10">
        <text>a long-chain fatty acyl-CoA + 2 NADPH + 2 H(+) = a long-chain primary fatty alcohol + 2 NADP(+) + CoA</text>
        <dbReference type="Rhea" id="RHEA:52716"/>
        <dbReference type="ChEBI" id="CHEBI:15378"/>
        <dbReference type="ChEBI" id="CHEBI:57287"/>
        <dbReference type="ChEBI" id="CHEBI:57783"/>
        <dbReference type="ChEBI" id="CHEBI:58349"/>
        <dbReference type="ChEBI" id="CHEBI:77396"/>
        <dbReference type="ChEBI" id="CHEBI:83139"/>
        <dbReference type="EC" id="1.2.1.84"/>
    </reaction>
</comment>
<keyword evidence="4 10" id="KW-0812">Transmembrane</keyword>
<keyword evidence="14" id="KW-1185">Reference proteome</keyword>
<comment type="function">
    <text evidence="10">Catalyzes the reduction of fatty acyl-CoA to fatty alcohols.</text>
</comment>
<evidence type="ECO:0000256" key="4">
    <source>
        <dbReference type="ARBA" id="ARBA00022692"/>
    </source>
</evidence>
<sequence>MNFLENRDFEDAPTIPEYYKGKTIFITGGSGFMGKVLVEKLLYSCSDLDRIYLLLRTKKGVKAEDRIADIYASKCFDRLRKEKPDIFEKKVFFIAGDASELGLGMSDEDRTLIINRANIVFHVAASVRFDDSLKVAAKLNLRGTREVVELAKEIRNLEVLLHVSTSYANTNRKCIEEVVYPAFADWRDTLEVCENLDDHTLNVITPKYLGELPNTYVFTKQLAEHVMFEQKGKLPVVIMRPSIVISSFKEPLEGWVENLNGPVGMLLASGKGILRALYTDPNILSDYIPVDIAIKSFIAGAWARGIKKLQPNDDVDIYNCSTSHMKTMTIGEIVDFGKNIAIRKVPIEGMLWYCGGAVTRSRIEYNFRVLFFHLLPALLVDLVLRITGNKPMLFKLQRRIYVANLALHYYVTQQWTFKNDNFLVLRSKIKDEDKKPFYYEIETIDMPQFFINACIGGKVFILREKMENLPKAKAHYKRMKILHQVVTTAIQGYLFWFIINTQFASNLLQNIVDLTF</sequence>